<name>A0A164UZF3_9CRUS</name>
<dbReference type="AlphaFoldDB" id="A0A164UZF3"/>
<dbReference type="Proteomes" id="UP000076858">
    <property type="component" value="Unassembled WGS sequence"/>
</dbReference>
<evidence type="ECO:0000313" key="2">
    <source>
        <dbReference type="Proteomes" id="UP000076858"/>
    </source>
</evidence>
<feature type="non-terminal residue" evidence="1">
    <location>
        <position position="1"/>
    </location>
</feature>
<gene>
    <name evidence="1" type="ORF">APZ42_023406</name>
</gene>
<keyword evidence="2" id="KW-1185">Reference proteome</keyword>
<proteinExistence type="predicted"/>
<accession>A0A164UZF3</accession>
<comment type="caution">
    <text evidence="1">The sequence shown here is derived from an EMBL/GenBank/DDBJ whole genome shotgun (WGS) entry which is preliminary data.</text>
</comment>
<protein>
    <submittedName>
        <fullName evidence="1">Uncharacterized protein</fullName>
    </submittedName>
</protein>
<organism evidence="1 2">
    <name type="scientific">Daphnia magna</name>
    <dbReference type="NCBI Taxonomy" id="35525"/>
    <lineage>
        <taxon>Eukaryota</taxon>
        <taxon>Metazoa</taxon>
        <taxon>Ecdysozoa</taxon>
        <taxon>Arthropoda</taxon>
        <taxon>Crustacea</taxon>
        <taxon>Branchiopoda</taxon>
        <taxon>Diplostraca</taxon>
        <taxon>Cladocera</taxon>
        <taxon>Anomopoda</taxon>
        <taxon>Daphniidae</taxon>
        <taxon>Daphnia</taxon>
    </lineage>
</organism>
<sequence length="65" mass="7752">FFFLKCQLVCVSLFFLNHVFPSFFWNLPSLYFSQCPFKNLKKEKEKKRCLYLITLSVSEPGHDVV</sequence>
<reference evidence="1 2" key="1">
    <citation type="submission" date="2016-03" db="EMBL/GenBank/DDBJ databases">
        <title>EvidentialGene: Evidence-directed Construction of Genes on Genomes.</title>
        <authorList>
            <person name="Gilbert D.G."/>
            <person name="Choi J.-H."/>
            <person name="Mockaitis K."/>
            <person name="Colbourne J."/>
            <person name="Pfrender M."/>
        </authorList>
    </citation>
    <scope>NUCLEOTIDE SEQUENCE [LARGE SCALE GENOMIC DNA]</scope>
    <source>
        <strain evidence="1 2">Xinb3</strain>
        <tissue evidence="1">Complete organism</tissue>
    </source>
</reference>
<dbReference type="EMBL" id="LRGB01001543">
    <property type="protein sequence ID" value="KZS11819.1"/>
    <property type="molecule type" value="Genomic_DNA"/>
</dbReference>
<evidence type="ECO:0000313" key="1">
    <source>
        <dbReference type="EMBL" id="KZS11819.1"/>
    </source>
</evidence>